<dbReference type="PANTHER" id="PTHR30485:SF2">
    <property type="entry name" value="BLL0597 PROTEIN"/>
    <property type="match status" value="1"/>
</dbReference>
<evidence type="ECO:0000256" key="5">
    <source>
        <dbReference type="ARBA" id="ARBA00023136"/>
    </source>
</evidence>
<proteinExistence type="predicted"/>
<evidence type="ECO:0000313" key="8">
    <source>
        <dbReference type="EMBL" id="OIN04800.1"/>
    </source>
</evidence>
<dbReference type="RefSeq" id="WP_071473895.1">
    <property type="nucleotide sequence ID" value="NZ_MDKE01000066.1"/>
</dbReference>
<comment type="caution">
    <text evidence="8">The sequence shown here is derived from an EMBL/GenBank/DDBJ whole genome shotgun (WGS) entry which is preliminary data.</text>
</comment>
<evidence type="ECO:0000313" key="9">
    <source>
        <dbReference type="Proteomes" id="UP000243073"/>
    </source>
</evidence>
<dbReference type="Gene3D" id="1.20.950.20">
    <property type="entry name" value="Transmembrane di-heme cytochromes, Chain C"/>
    <property type="match status" value="1"/>
</dbReference>
<accession>A0A1J4QBY5</accession>
<sequence length="226" mass="25776">MNASSHRPVHVWDWSIRVFHWSLPVLLFLLWRSAGDDMEQHMLFAQTLLGLLLYRIIWGFIGTPYARFGHFIYHPGRIIAYLRATLTPHKPVYLSHNPLGGVMVLVLLGTLLFQAGTGLFATDDIFYEGPLYHYVSGATTSLMTDWHKSWFYQGLLLTIGLHILAILLYRLRGEDLVKAMVTGRKDAHADRVADLLELPSHAFPWLRFVLAALLSAGTVWAMFNIF</sequence>
<keyword evidence="2" id="KW-1003">Cell membrane</keyword>
<dbReference type="Pfam" id="PF01292">
    <property type="entry name" value="Ni_hydr_CYTB"/>
    <property type="match status" value="1"/>
</dbReference>
<organism evidence="8 9">
    <name type="scientific">Oceanisphaera psychrotolerans</name>
    <dbReference type="NCBI Taxonomy" id="1414654"/>
    <lineage>
        <taxon>Bacteria</taxon>
        <taxon>Pseudomonadati</taxon>
        <taxon>Pseudomonadota</taxon>
        <taxon>Gammaproteobacteria</taxon>
        <taxon>Aeromonadales</taxon>
        <taxon>Aeromonadaceae</taxon>
        <taxon>Oceanisphaera</taxon>
    </lineage>
</organism>
<feature type="transmembrane region" description="Helical" evidence="6">
    <location>
        <begin position="99"/>
        <end position="121"/>
    </location>
</feature>
<keyword evidence="9" id="KW-1185">Reference proteome</keyword>
<evidence type="ECO:0000256" key="4">
    <source>
        <dbReference type="ARBA" id="ARBA00022989"/>
    </source>
</evidence>
<feature type="transmembrane region" description="Helical" evidence="6">
    <location>
        <begin position="14"/>
        <end position="31"/>
    </location>
</feature>
<keyword evidence="4 6" id="KW-1133">Transmembrane helix</keyword>
<dbReference type="OrthoDB" id="196472at2"/>
<dbReference type="GO" id="GO:0005886">
    <property type="term" value="C:plasma membrane"/>
    <property type="evidence" value="ECO:0007669"/>
    <property type="project" value="UniProtKB-SubCell"/>
</dbReference>
<reference evidence="8 9" key="1">
    <citation type="submission" date="2016-07" db="EMBL/GenBank/DDBJ databases">
        <title>Draft Genome Sequence of Oceanisphaera psychrotolerans, isolated from coastal sediment samples.</title>
        <authorList>
            <person name="Zhuo S."/>
            <person name="Ruan Z."/>
        </authorList>
    </citation>
    <scope>NUCLEOTIDE SEQUENCE [LARGE SCALE GENOMIC DNA]</scope>
    <source>
        <strain evidence="8 9">LAM-WHM-ZC</strain>
    </source>
</reference>
<feature type="transmembrane region" description="Helical" evidence="6">
    <location>
        <begin position="205"/>
        <end position="223"/>
    </location>
</feature>
<feature type="transmembrane region" description="Helical" evidence="6">
    <location>
        <begin position="150"/>
        <end position="171"/>
    </location>
</feature>
<dbReference type="Proteomes" id="UP000243073">
    <property type="component" value="Unassembled WGS sequence"/>
</dbReference>
<dbReference type="InterPro" id="IPR011577">
    <property type="entry name" value="Cyt_b561_bac/Ni-Hgenase"/>
</dbReference>
<keyword evidence="5 6" id="KW-0472">Membrane</keyword>
<protein>
    <submittedName>
        <fullName evidence="8">Cytochrome B</fullName>
    </submittedName>
</protein>
<dbReference type="EMBL" id="MDKE01000066">
    <property type="protein sequence ID" value="OIN04800.1"/>
    <property type="molecule type" value="Genomic_DNA"/>
</dbReference>
<evidence type="ECO:0000256" key="6">
    <source>
        <dbReference type="SAM" id="Phobius"/>
    </source>
</evidence>
<dbReference type="PANTHER" id="PTHR30485">
    <property type="entry name" value="NI/FE-HYDROGENASE 1 B-TYPE CYTOCHROME SUBUNIT"/>
    <property type="match status" value="1"/>
</dbReference>
<gene>
    <name evidence="8" type="ORF">BFR47_05760</name>
</gene>
<dbReference type="STRING" id="1414654.BFR47_05760"/>
<name>A0A1J4QBY5_9GAMM</name>
<feature type="domain" description="Cytochrome b561 bacterial/Ni-hydrogenase" evidence="7">
    <location>
        <begin position="11"/>
        <end position="183"/>
    </location>
</feature>
<feature type="transmembrane region" description="Helical" evidence="6">
    <location>
        <begin position="43"/>
        <end position="61"/>
    </location>
</feature>
<dbReference type="GO" id="GO:0020037">
    <property type="term" value="F:heme binding"/>
    <property type="evidence" value="ECO:0007669"/>
    <property type="project" value="TreeGrafter"/>
</dbReference>
<dbReference type="GO" id="GO:0009055">
    <property type="term" value="F:electron transfer activity"/>
    <property type="evidence" value="ECO:0007669"/>
    <property type="project" value="InterPro"/>
</dbReference>
<evidence type="ECO:0000259" key="7">
    <source>
        <dbReference type="Pfam" id="PF01292"/>
    </source>
</evidence>
<evidence type="ECO:0000256" key="2">
    <source>
        <dbReference type="ARBA" id="ARBA00022475"/>
    </source>
</evidence>
<dbReference type="InterPro" id="IPR016174">
    <property type="entry name" value="Di-haem_cyt_TM"/>
</dbReference>
<evidence type="ECO:0000256" key="1">
    <source>
        <dbReference type="ARBA" id="ARBA00004651"/>
    </source>
</evidence>
<dbReference type="InterPro" id="IPR051542">
    <property type="entry name" value="Hydrogenase_cytochrome"/>
</dbReference>
<evidence type="ECO:0000256" key="3">
    <source>
        <dbReference type="ARBA" id="ARBA00022692"/>
    </source>
</evidence>
<comment type="subcellular location">
    <subcellularLocation>
        <location evidence="1">Cell membrane</location>
        <topology evidence="1">Multi-pass membrane protein</topology>
    </subcellularLocation>
</comment>
<dbReference type="GO" id="GO:0022904">
    <property type="term" value="P:respiratory electron transport chain"/>
    <property type="evidence" value="ECO:0007669"/>
    <property type="project" value="InterPro"/>
</dbReference>
<keyword evidence="3 6" id="KW-0812">Transmembrane</keyword>
<dbReference type="SUPFAM" id="SSF81342">
    <property type="entry name" value="Transmembrane di-heme cytochromes"/>
    <property type="match status" value="1"/>
</dbReference>
<dbReference type="AlphaFoldDB" id="A0A1J4QBY5"/>